<dbReference type="InterPro" id="IPR025452">
    <property type="entry name" value="DUF4218"/>
</dbReference>
<reference evidence="3" key="1">
    <citation type="submission" date="2022-08" db="UniProtKB">
        <authorList>
            <consortium name="EnsemblMetazoa"/>
        </authorList>
    </citation>
    <scope>IDENTIFICATION</scope>
    <source>
        <strain evidence="3">05x7-T-G4-1.051#20</strain>
    </source>
</reference>
<keyword evidence="4" id="KW-1185">Reference proteome</keyword>
<accession>A0A8W8NPK9</accession>
<dbReference type="Proteomes" id="UP000005408">
    <property type="component" value="Unassembled WGS sequence"/>
</dbReference>
<proteinExistence type="predicted"/>
<keyword evidence="1" id="KW-0732">Signal</keyword>
<sequence length="888" mass="101920">MLCIFVIVGILCPISTEIMERNVQQKFCLCAQCHGKWVSVATFHRHKKEHLKFFTIPAVPRFPFKEDVLKDPRYSQPLFSGSQTTVLDAVTKHMYIFSMNHGMSKSAVTDSLACEKSSLPQPNLLPKSFREARSFVSPFLMPLEKFDACLNDCILYRDSEGKMYAGLKECPICHEPRQKNGLAQKKFTYMPIGPRLSRWFGTPNLCKLLYANKVTVNGTLRDFTDGKVYQSWFEEGGVFHGMKESHTIPLSLFTDGVNPNKHMTSQKSMWPIILTWINLPFELRQLLGPMLLVGIIPSGLRGSEPKSLEPYLELVTDEILQLTEFPVFSSYAAAPVTVKVALLQFLCDIPAFSKVFHLSGHGALRSCPYCREVGHRCKHLSKTIHLSNRRFLDSNHPLRCEEGFGEGGPDNKEKPAVYSNEEELSLREQYESKPNKSQKTKFQKETGLKGKYTFLRLPYHNRIKQMQPDGMHTFADFINHVFEMLTGKLSSQKVKNCELSFGRFEGAWKEESDFENRPIKKRKTTATTESAKTPAKEVKFHVPWALSKDGVKEADKRASEIVYGQTNDITPGPHFSKPWTLRTMNSKLQFVITGGLQWCLWGLLPQKQEETLFFLLDTLKRVISPAIQQADIEELQNDVHYALCLLERDFPLSLQNLTTHLIHHIVDGLEEFGPVYGRWLFPYERANGWISRQCLRKGVEESTVMETYVIYDWCVHMVLSQQFKPSEIFSSDNKLVQLSEKLMMEILEEPQHEEQRPSPEIPISNSRQLTPQMIQHMTVFYTSVLNMNILNFDETVVEITKSCEHVDNYGRSYQFIGKGCKRRQNSVVKVPCSSGTLFGEIVLFLCHKVNSIVHKWVVLDIFPLSEKEKGFSILKTRLYVRDCVIYPL</sequence>
<dbReference type="Pfam" id="PF02992">
    <property type="entry name" value="Transposase_21"/>
    <property type="match status" value="1"/>
</dbReference>
<feature type="signal peptide" evidence="1">
    <location>
        <begin position="1"/>
        <end position="16"/>
    </location>
</feature>
<dbReference type="EnsemblMetazoa" id="G8538.1">
    <property type="protein sequence ID" value="G8538.1:cds"/>
    <property type="gene ID" value="G8538"/>
</dbReference>
<name>A0A8W8NPK9_MAGGI</name>
<protein>
    <recommendedName>
        <fullName evidence="2">DUF4218 domain-containing protein</fullName>
    </recommendedName>
</protein>
<dbReference type="InterPro" id="IPR004242">
    <property type="entry name" value="Transposase_21"/>
</dbReference>
<evidence type="ECO:0000259" key="2">
    <source>
        <dbReference type="Pfam" id="PF13960"/>
    </source>
</evidence>
<feature type="chain" id="PRO_5036443983" description="DUF4218 domain-containing protein" evidence="1">
    <location>
        <begin position="17"/>
        <end position="888"/>
    </location>
</feature>
<feature type="domain" description="DUF4218" evidence="2">
    <location>
        <begin position="623"/>
        <end position="715"/>
    </location>
</feature>
<evidence type="ECO:0000313" key="3">
    <source>
        <dbReference type="EnsemblMetazoa" id="G8538.1:cds"/>
    </source>
</evidence>
<evidence type="ECO:0000313" key="4">
    <source>
        <dbReference type="Proteomes" id="UP000005408"/>
    </source>
</evidence>
<dbReference type="AlphaFoldDB" id="A0A8W8NPK9"/>
<dbReference type="Pfam" id="PF13960">
    <property type="entry name" value="DUF4218"/>
    <property type="match status" value="1"/>
</dbReference>
<organism evidence="3 4">
    <name type="scientific">Magallana gigas</name>
    <name type="common">Pacific oyster</name>
    <name type="synonym">Crassostrea gigas</name>
    <dbReference type="NCBI Taxonomy" id="29159"/>
    <lineage>
        <taxon>Eukaryota</taxon>
        <taxon>Metazoa</taxon>
        <taxon>Spiralia</taxon>
        <taxon>Lophotrochozoa</taxon>
        <taxon>Mollusca</taxon>
        <taxon>Bivalvia</taxon>
        <taxon>Autobranchia</taxon>
        <taxon>Pteriomorphia</taxon>
        <taxon>Ostreida</taxon>
        <taxon>Ostreoidea</taxon>
        <taxon>Ostreidae</taxon>
        <taxon>Magallana</taxon>
    </lineage>
</organism>
<dbReference type="PANTHER" id="PTHR10775">
    <property type="entry name" value="OS08G0208400 PROTEIN"/>
    <property type="match status" value="1"/>
</dbReference>
<evidence type="ECO:0000256" key="1">
    <source>
        <dbReference type="SAM" id="SignalP"/>
    </source>
</evidence>
<dbReference type="PANTHER" id="PTHR10775:SF185">
    <property type="entry name" value="OS08G0208400 PROTEIN"/>
    <property type="match status" value="1"/>
</dbReference>